<evidence type="ECO:0000313" key="4">
    <source>
        <dbReference type="Proteomes" id="UP000678317"/>
    </source>
</evidence>
<feature type="chain" id="PRO_5046346431" description="Lipoprotein" evidence="2">
    <location>
        <begin position="26"/>
        <end position="201"/>
    </location>
</feature>
<dbReference type="PROSITE" id="PS51257">
    <property type="entry name" value="PROKAR_LIPOPROTEIN"/>
    <property type="match status" value="1"/>
</dbReference>
<keyword evidence="4" id="KW-1185">Reference proteome</keyword>
<evidence type="ECO:0000256" key="2">
    <source>
        <dbReference type="SAM" id="SignalP"/>
    </source>
</evidence>
<evidence type="ECO:0008006" key="5">
    <source>
        <dbReference type="Google" id="ProtNLM"/>
    </source>
</evidence>
<gene>
    <name evidence="3" type="ORF">J4035_18345</name>
</gene>
<comment type="caution">
    <text evidence="3">The sequence shown here is derived from an EMBL/GenBank/DDBJ whole genome shotgun (WGS) entry which is preliminary data.</text>
</comment>
<sequence>MRRAAVVVGTALSIAVLAGCSTQEADPPAPTSSATAAPSPTPTPTPSPSGIVEGSDLELGIVLDDVPELGGDDAQVYNWAATYEKEYWRTLTTNAISPAMSLLASPELQQRVTTLVQSNVADKWVIDGTMHVRIDSIVVDGDTASAAVCRDFSDTTATEDGRALTPEELGPDLVPKQMTLARVAGEQRWTVLTSETGAGTC</sequence>
<proteinExistence type="predicted"/>
<accession>A0ABS3SM96</accession>
<evidence type="ECO:0000256" key="1">
    <source>
        <dbReference type="SAM" id="MobiDB-lite"/>
    </source>
</evidence>
<keyword evidence="2" id="KW-0732">Signal</keyword>
<dbReference type="RefSeq" id="WP_208290557.1">
    <property type="nucleotide sequence ID" value="NZ_CP074404.1"/>
</dbReference>
<reference evidence="3 4" key="1">
    <citation type="submission" date="2021-03" db="EMBL/GenBank/DDBJ databases">
        <title>novel species in genus Cellulomonas.</title>
        <authorList>
            <person name="Zhang G."/>
        </authorList>
    </citation>
    <scope>NUCLEOTIDE SEQUENCE [LARGE SCALE GENOMIC DNA]</scope>
    <source>
        <strain evidence="4">zg-ZUI188</strain>
    </source>
</reference>
<feature type="region of interest" description="Disordered" evidence="1">
    <location>
        <begin position="22"/>
        <end position="53"/>
    </location>
</feature>
<dbReference type="Proteomes" id="UP000678317">
    <property type="component" value="Unassembled WGS sequence"/>
</dbReference>
<organism evidence="3 4">
    <name type="scientific">Cellulomonas fengjieae</name>
    <dbReference type="NCBI Taxonomy" id="2819978"/>
    <lineage>
        <taxon>Bacteria</taxon>
        <taxon>Bacillati</taxon>
        <taxon>Actinomycetota</taxon>
        <taxon>Actinomycetes</taxon>
        <taxon>Micrococcales</taxon>
        <taxon>Cellulomonadaceae</taxon>
        <taxon>Cellulomonas</taxon>
    </lineage>
</organism>
<dbReference type="EMBL" id="JAGFBM010000010">
    <property type="protein sequence ID" value="MBO3086609.1"/>
    <property type="molecule type" value="Genomic_DNA"/>
</dbReference>
<feature type="signal peptide" evidence="2">
    <location>
        <begin position="1"/>
        <end position="25"/>
    </location>
</feature>
<name>A0ABS3SM96_9CELL</name>
<evidence type="ECO:0000313" key="3">
    <source>
        <dbReference type="EMBL" id="MBO3086609.1"/>
    </source>
</evidence>
<protein>
    <recommendedName>
        <fullName evidence="5">Lipoprotein</fullName>
    </recommendedName>
</protein>